<evidence type="ECO:0000313" key="3">
    <source>
        <dbReference type="Proteomes" id="UP000663828"/>
    </source>
</evidence>
<keyword evidence="3" id="KW-1185">Reference proteome</keyword>
<evidence type="ECO:0000313" key="2">
    <source>
        <dbReference type="EMBL" id="CAF1590271.1"/>
    </source>
</evidence>
<keyword evidence="1" id="KW-0732">Signal</keyword>
<dbReference type="Proteomes" id="UP000663828">
    <property type="component" value="Unassembled WGS sequence"/>
</dbReference>
<feature type="signal peptide" evidence="1">
    <location>
        <begin position="1"/>
        <end position="25"/>
    </location>
</feature>
<organism evidence="2 3">
    <name type="scientific">Adineta ricciae</name>
    <name type="common">Rotifer</name>
    <dbReference type="NCBI Taxonomy" id="249248"/>
    <lineage>
        <taxon>Eukaryota</taxon>
        <taxon>Metazoa</taxon>
        <taxon>Spiralia</taxon>
        <taxon>Gnathifera</taxon>
        <taxon>Rotifera</taxon>
        <taxon>Eurotatoria</taxon>
        <taxon>Bdelloidea</taxon>
        <taxon>Adinetida</taxon>
        <taxon>Adinetidae</taxon>
        <taxon>Adineta</taxon>
    </lineage>
</organism>
<sequence>MMSFIRMSSIICALSIIMSNGILLAYHSEQVSEVHTWHTITSFNGSWYGSLHVLTDNEQGVYFIDGTANHSRIENPFTVSESASFDYGLVITEQDDFNMLYSLTLSQQLEPDPKQSNSRICVFLISAERAACPYIVPVSFHGKTTCLWESVEGRGENFSIQ</sequence>
<accession>A0A815ZVX2</accession>
<name>A0A815ZVX2_ADIRI</name>
<protein>
    <submittedName>
        <fullName evidence="2">Uncharacterized protein</fullName>
    </submittedName>
</protein>
<dbReference type="EMBL" id="CAJNOR010006252">
    <property type="protein sequence ID" value="CAF1590271.1"/>
    <property type="molecule type" value="Genomic_DNA"/>
</dbReference>
<feature type="chain" id="PRO_5032815555" evidence="1">
    <location>
        <begin position="26"/>
        <end position="161"/>
    </location>
</feature>
<evidence type="ECO:0000256" key="1">
    <source>
        <dbReference type="SAM" id="SignalP"/>
    </source>
</evidence>
<proteinExistence type="predicted"/>
<dbReference type="AlphaFoldDB" id="A0A815ZVX2"/>
<comment type="caution">
    <text evidence="2">The sequence shown here is derived from an EMBL/GenBank/DDBJ whole genome shotgun (WGS) entry which is preliminary data.</text>
</comment>
<reference evidence="2" key="1">
    <citation type="submission" date="2021-02" db="EMBL/GenBank/DDBJ databases">
        <authorList>
            <person name="Nowell W R."/>
        </authorList>
    </citation>
    <scope>NUCLEOTIDE SEQUENCE</scope>
</reference>
<gene>
    <name evidence="2" type="ORF">XAT740_LOCUS46483</name>
</gene>